<keyword evidence="20" id="KW-1185">Reference proteome</keyword>
<keyword evidence="12 16" id="KW-0239">DNA-directed DNA polymerase</keyword>
<accession>A4AAM8</accession>
<keyword evidence="10 16" id="KW-0227">DNA damage</keyword>
<dbReference type="GO" id="GO:0006261">
    <property type="term" value="P:DNA-templated DNA replication"/>
    <property type="evidence" value="ECO:0007669"/>
    <property type="project" value="UniProtKB-UniRule"/>
</dbReference>
<dbReference type="GO" id="GO:0003684">
    <property type="term" value="F:damaged DNA binding"/>
    <property type="evidence" value="ECO:0007669"/>
    <property type="project" value="InterPro"/>
</dbReference>
<keyword evidence="9 16" id="KW-0479">Metal-binding</keyword>
<dbReference type="InterPro" id="IPR022880">
    <property type="entry name" value="DNApol_IV"/>
</dbReference>
<dbReference type="EC" id="2.7.7.7" evidence="16"/>
<keyword evidence="13 16" id="KW-0238">DNA-binding</keyword>
<protein>
    <recommendedName>
        <fullName evidence="16">DNA polymerase IV</fullName>
        <shortName evidence="16">Pol IV</shortName>
        <ecNumber evidence="16">2.7.7.7</ecNumber>
    </recommendedName>
</protein>
<dbReference type="InterPro" id="IPR001126">
    <property type="entry name" value="UmuC"/>
</dbReference>
<evidence type="ECO:0000256" key="17">
    <source>
        <dbReference type="SAM" id="MobiDB-lite"/>
    </source>
</evidence>
<evidence type="ECO:0000256" key="2">
    <source>
        <dbReference type="ARBA" id="ARBA00010945"/>
    </source>
</evidence>
<dbReference type="NCBIfam" id="NF002677">
    <property type="entry name" value="PRK02406.1"/>
    <property type="match status" value="1"/>
</dbReference>
<dbReference type="GO" id="GO:0006281">
    <property type="term" value="P:DNA repair"/>
    <property type="evidence" value="ECO:0007669"/>
    <property type="project" value="UniProtKB-UniRule"/>
</dbReference>
<keyword evidence="11 16" id="KW-0460">Magnesium</keyword>
<feature type="region of interest" description="Disordered" evidence="17">
    <location>
        <begin position="386"/>
        <end position="410"/>
    </location>
</feature>
<dbReference type="FunFam" id="3.40.1170.60:FF:000001">
    <property type="entry name" value="DNA polymerase IV"/>
    <property type="match status" value="1"/>
</dbReference>
<organism evidence="19 20">
    <name type="scientific">Congregibacter litoralis KT71</name>
    <dbReference type="NCBI Taxonomy" id="314285"/>
    <lineage>
        <taxon>Bacteria</taxon>
        <taxon>Pseudomonadati</taxon>
        <taxon>Pseudomonadota</taxon>
        <taxon>Gammaproteobacteria</taxon>
        <taxon>Cellvibrionales</taxon>
        <taxon>Halieaceae</taxon>
        <taxon>Congregibacter</taxon>
    </lineage>
</organism>
<keyword evidence="7 16" id="KW-0548">Nucleotidyltransferase</keyword>
<evidence type="ECO:0000256" key="8">
    <source>
        <dbReference type="ARBA" id="ARBA00022705"/>
    </source>
</evidence>
<evidence type="ECO:0000313" key="19">
    <source>
        <dbReference type="EMBL" id="EAQ97105.1"/>
    </source>
</evidence>
<dbReference type="InterPro" id="IPR043502">
    <property type="entry name" value="DNA/RNA_pol_sf"/>
</dbReference>
<proteinExistence type="inferred from homology"/>
<evidence type="ECO:0000259" key="18">
    <source>
        <dbReference type="PROSITE" id="PS50173"/>
    </source>
</evidence>
<dbReference type="eggNOG" id="COG0389">
    <property type="taxonomic scope" value="Bacteria"/>
</dbReference>
<evidence type="ECO:0000256" key="3">
    <source>
        <dbReference type="ARBA" id="ARBA00011245"/>
    </source>
</evidence>
<evidence type="ECO:0000256" key="12">
    <source>
        <dbReference type="ARBA" id="ARBA00022932"/>
    </source>
</evidence>
<dbReference type="AlphaFoldDB" id="A4AAM8"/>
<dbReference type="HAMAP" id="MF_01113">
    <property type="entry name" value="DNApol_IV"/>
    <property type="match status" value="1"/>
</dbReference>
<evidence type="ECO:0000256" key="4">
    <source>
        <dbReference type="ARBA" id="ARBA00022457"/>
    </source>
</evidence>
<comment type="subcellular location">
    <subcellularLocation>
        <location evidence="1 16">Cytoplasm</location>
    </subcellularLocation>
</comment>
<comment type="similarity">
    <text evidence="2 16">Belongs to the DNA polymerase type-Y family.</text>
</comment>
<evidence type="ECO:0000256" key="9">
    <source>
        <dbReference type="ARBA" id="ARBA00022723"/>
    </source>
</evidence>
<evidence type="ECO:0000256" key="11">
    <source>
        <dbReference type="ARBA" id="ARBA00022842"/>
    </source>
</evidence>
<dbReference type="GO" id="GO:0005829">
    <property type="term" value="C:cytosol"/>
    <property type="evidence" value="ECO:0007669"/>
    <property type="project" value="TreeGrafter"/>
</dbReference>
<dbReference type="Pfam" id="PF21999">
    <property type="entry name" value="IMS_HHH_1"/>
    <property type="match status" value="1"/>
</dbReference>
<comment type="subunit">
    <text evidence="3 16">Monomer.</text>
</comment>
<dbReference type="STRING" id="314285.KT71_12620"/>
<evidence type="ECO:0000256" key="15">
    <source>
        <dbReference type="ARBA" id="ARBA00049244"/>
    </source>
</evidence>
<name>A4AAM8_9GAMM</name>
<dbReference type="GO" id="GO:0009432">
    <property type="term" value="P:SOS response"/>
    <property type="evidence" value="ECO:0007669"/>
    <property type="project" value="TreeGrafter"/>
</dbReference>
<comment type="cofactor">
    <cofactor evidence="16">
        <name>Mg(2+)</name>
        <dbReference type="ChEBI" id="CHEBI:18420"/>
    </cofactor>
    <text evidence="16">Binds 2 magnesium ions per subunit.</text>
</comment>
<feature type="domain" description="UmuC" evidence="18">
    <location>
        <begin position="49"/>
        <end position="229"/>
    </location>
</feature>
<dbReference type="InterPro" id="IPR050116">
    <property type="entry name" value="DNA_polymerase-Y"/>
</dbReference>
<dbReference type="Gene3D" id="1.10.150.20">
    <property type="entry name" value="5' to 3' exonuclease, C-terminal subdomain"/>
    <property type="match status" value="1"/>
</dbReference>
<dbReference type="InterPro" id="IPR017961">
    <property type="entry name" value="DNA_pol_Y-fam_little_finger"/>
</dbReference>
<dbReference type="Gene3D" id="3.30.70.270">
    <property type="match status" value="1"/>
</dbReference>
<dbReference type="Pfam" id="PF00817">
    <property type="entry name" value="IMS"/>
    <property type="match status" value="1"/>
</dbReference>
<dbReference type="Gene3D" id="3.40.1170.60">
    <property type="match status" value="1"/>
</dbReference>
<evidence type="ECO:0000256" key="5">
    <source>
        <dbReference type="ARBA" id="ARBA00022490"/>
    </source>
</evidence>
<dbReference type="SUPFAM" id="SSF100879">
    <property type="entry name" value="Lesion bypass DNA polymerase (Y-family), little finger domain"/>
    <property type="match status" value="1"/>
</dbReference>
<dbReference type="Gene3D" id="3.30.1490.100">
    <property type="entry name" value="DNA polymerase, Y-family, little finger domain"/>
    <property type="match status" value="1"/>
</dbReference>
<dbReference type="Proteomes" id="UP000019205">
    <property type="component" value="Chromosome"/>
</dbReference>
<dbReference type="HOGENOM" id="CLU_012348_1_2_6"/>
<keyword evidence="14 16" id="KW-0234">DNA repair</keyword>
<feature type="binding site" evidence="16">
    <location>
        <position position="53"/>
    </location>
    <ligand>
        <name>Mg(2+)</name>
        <dbReference type="ChEBI" id="CHEBI:18420"/>
    </ligand>
</feature>
<feature type="site" description="Substrate discrimination" evidence="16">
    <location>
        <position position="58"/>
    </location>
</feature>
<comment type="catalytic activity">
    <reaction evidence="15 16">
        <text>DNA(n) + a 2'-deoxyribonucleoside 5'-triphosphate = DNA(n+1) + diphosphate</text>
        <dbReference type="Rhea" id="RHEA:22508"/>
        <dbReference type="Rhea" id="RHEA-COMP:17339"/>
        <dbReference type="Rhea" id="RHEA-COMP:17340"/>
        <dbReference type="ChEBI" id="CHEBI:33019"/>
        <dbReference type="ChEBI" id="CHEBI:61560"/>
        <dbReference type="ChEBI" id="CHEBI:173112"/>
        <dbReference type="EC" id="2.7.7.7"/>
    </reaction>
</comment>
<dbReference type="CDD" id="cd03586">
    <property type="entry name" value="PolY_Pol_IV_kappa"/>
    <property type="match status" value="1"/>
</dbReference>
<reference evidence="19 20" key="2">
    <citation type="journal article" date="2009" name="PLoS ONE">
        <title>The photosynthetic apparatus and its regulation in the aerobic gammaproteobacterium Congregibacter litoralis gen. nov., sp. nov.</title>
        <authorList>
            <person name="Spring S."/>
            <person name="Lunsdorf H."/>
            <person name="Fuchs B.M."/>
            <person name="Tindall B.J."/>
        </authorList>
    </citation>
    <scope>NUCLEOTIDE SEQUENCE [LARGE SCALE GENOMIC DNA]</scope>
    <source>
        <strain evidence="19">KT71</strain>
    </source>
</reference>
<dbReference type="PANTHER" id="PTHR11076:SF33">
    <property type="entry name" value="DNA POLYMERASE KAPPA"/>
    <property type="match status" value="1"/>
</dbReference>
<keyword evidence="6 16" id="KW-0808">Transferase</keyword>
<feature type="binding site" evidence="16">
    <location>
        <position position="147"/>
    </location>
    <ligand>
        <name>Mg(2+)</name>
        <dbReference type="ChEBI" id="CHEBI:18420"/>
    </ligand>
</feature>
<keyword evidence="8 16" id="KW-0235">DNA replication</keyword>
<dbReference type="FunFam" id="3.30.1490.100:FF:000004">
    <property type="entry name" value="DNA polymerase IV"/>
    <property type="match status" value="1"/>
</dbReference>
<dbReference type="GO" id="GO:0000287">
    <property type="term" value="F:magnesium ion binding"/>
    <property type="evidence" value="ECO:0007669"/>
    <property type="project" value="UniProtKB-UniRule"/>
</dbReference>
<keyword evidence="5 16" id="KW-0963">Cytoplasm</keyword>
<dbReference type="InterPro" id="IPR043128">
    <property type="entry name" value="Rev_trsase/Diguanyl_cyclase"/>
</dbReference>
<evidence type="ECO:0000256" key="7">
    <source>
        <dbReference type="ARBA" id="ARBA00022695"/>
    </source>
</evidence>
<dbReference type="InterPro" id="IPR053848">
    <property type="entry name" value="IMS_HHH_1"/>
</dbReference>
<comment type="caution">
    <text evidence="19">The sequence shown here is derived from an EMBL/GenBank/DDBJ whole genome shotgun (WGS) entry which is preliminary data.</text>
</comment>
<dbReference type="EMBL" id="AAOA02000003">
    <property type="protein sequence ID" value="EAQ97105.1"/>
    <property type="molecule type" value="Genomic_DNA"/>
</dbReference>
<dbReference type="GO" id="GO:0003887">
    <property type="term" value="F:DNA-directed DNA polymerase activity"/>
    <property type="evidence" value="ECO:0007669"/>
    <property type="project" value="UniProtKB-UniRule"/>
</dbReference>
<evidence type="ECO:0000313" key="20">
    <source>
        <dbReference type="Proteomes" id="UP000019205"/>
    </source>
</evidence>
<evidence type="ECO:0000256" key="13">
    <source>
        <dbReference type="ARBA" id="ARBA00023125"/>
    </source>
</evidence>
<reference evidence="19 20" key="1">
    <citation type="journal article" date="2007" name="Proc. Natl. Acad. Sci. U.S.A.">
        <title>Characterization of a marine gammaproteobacterium capable of aerobic anoxygenic photosynthesis.</title>
        <authorList>
            <person name="Fuchs B.M."/>
            <person name="Spring S."/>
            <person name="Teeling H."/>
            <person name="Quast C."/>
            <person name="Wulf J."/>
            <person name="Schattenhofer M."/>
            <person name="Yan S."/>
            <person name="Ferriera S."/>
            <person name="Johnson J."/>
            <person name="Glockner F.O."/>
            <person name="Amann R."/>
        </authorList>
    </citation>
    <scope>NUCLEOTIDE SEQUENCE [LARGE SCALE GENOMIC DNA]</scope>
    <source>
        <strain evidence="19">KT71</strain>
    </source>
</reference>
<sequence>MLYGAAYSNSLHRARADKSAGGAYPLPRWSMVLSINGMTENDPPVMRKIIHVDMDAFYASVEQRDDPALRGKPLAVGGSAKRGVVAAASYEARKFGVKSAMPGVTARRRCPQLLFVKPRFEVYRAVSQQLHGIFARYTHIIEPLSLDEAYLDVTADLAGLGSATAIAEAIRGDIRRELRLTASAGVSYNKFIAKVASDQNKPDGVFVVRPEEGAAFVATLPARRFFGVGPKTAERMSSLGIQTGADIRAQTLGFLEQHFGKSAHYLYRASRGEDYRAVKADRERKSIGGERTYSDDLSTDEALRDALEHIIDIVWERIHRNNARGRTVTIKVKYADFQQITRARSVSPPVDTREAFERLSRGLLEALLPVPKGVRLLGLTLSSLESSQEPAHTGESGVAESGPVQESLAF</sequence>
<gene>
    <name evidence="16" type="primary">dinB</name>
    <name evidence="19" type="ORF">KT71_12620</name>
</gene>
<dbReference type="Pfam" id="PF11799">
    <property type="entry name" value="IMS_C"/>
    <property type="match status" value="1"/>
</dbReference>
<evidence type="ECO:0000256" key="10">
    <source>
        <dbReference type="ARBA" id="ARBA00022763"/>
    </source>
</evidence>
<dbReference type="PROSITE" id="PS50173">
    <property type="entry name" value="UMUC"/>
    <property type="match status" value="1"/>
</dbReference>
<keyword evidence="4 16" id="KW-0515">Mutator protein</keyword>
<evidence type="ECO:0000256" key="1">
    <source>
        <dbReference type="ARBA" id="ARBA00004496"/>
    </source>
</evidence>
<dbReference type="InterPro" id="IPR036775">
    <property type="entry name" value="DNA_pol_Y-fam_lit_finger_sf"/>
</dbReference>
<dbReference type="GO" id="GO:0042276">
    <property type="term" value="P:error-prone translesion synthesis"/>
    <property type="evidence" value="ECO:0007669"/>
    <property type="project" value="TreeGrafter"/>
</dbReference>
<evidence type="ECO:0000256" key="6">
    <source>
        <dbReference type="ARBA" id="ARBA00022679"/>
    </source>
</evidence>
<dbReference type="PANTHER" id="PTHR11076">
    <property type="entry name" value="DNA REPAIR POLYMERASE UMUC / TRANSFERASE FAMILY MEMBER"/>
    <property type="match status" value="1"/>
</dbReference>
<evidence type="ECO:0000256" key="16">
    <source>
        <dbReference type="HAMAP-Rule" id="MF_01113"/>
    </source>
</evidence>
<comment type="function">
    <text evidence="16">Poorly processive, error-prone DNA polymerase involved in untargeted mutagenesis. Copies undamaged DNA at stalled replication forks, which arise in vivo from mismatched or misaligned primer ends. These misaligned primers can be extended by PolIV. Exhibits no 3'-5' exonuclease (proofreading) activity. May be involved in translesional synthesis, in conjunction with the beta clamp from PolIII.</text>
</comment>
<feature type="active site" evidence="16">
    <location>
        <position position="148"/>
    </location>
</feature>
<evidence type="ECO:0000256" key="14">
    <source>
        <dbReference type="ARBA" id="ARBA00023204"/>
    </source>
</evidence>
<dbReference type="SUPFAM" id="SSF56672">
    <property type="entry name" value="DNA/RNA polymerases"/>
    <property type="match status" value="1"/>
</dbReference>